<keyword evidence="2" id="KW-1185">Reference proteome</keyword>
<accession>A0A9Q1FRT9</accession>
<evidence type="ECO:0000313" key="2">
    <source>
        <dbReference type="Proteomes" id="UP001152622"/>
    </source>
</evidence>
<reference evidence="1" key="1">
    <citation type="journal article" date="2023" name="Science">
        <title>Genome structures resolve the early diversification of teleost fishes.</title>
        <authorList>
            <person name="Parey E."/>
            <person name="Louis A."/>
            <person name="Montfort J."/>
            <person name="Bouchez O."/>
            <person name="Roques C."/>
            <person name="Iampietro C."/>
            <person name="Lluch J."/>
            <person name="Castinel A."/>
            <person name="Donnadieu C."/>
            <person name="Desvignes T."/>
            <person name="Floi Bucao C."/>
            <person name="Jouanno E."/>
            <person name="Wen M."/>
            <person name="Mejri S."/>
            <person name="Dirks R."/>
            <person name="Jansen H."/>
            <person name="Henkel C."/>
            <person name="Chen W.J."/>
            <person name="Zahm M."/>
            <person name="Cabau C."/>
            <person name="Klopp C."/>
            <person name="Thompson A.W."/>
            <person name="Robinson-Rechavi M."/>
            <person name="Braasch I."/>
            <person name="Lecointre G."/>
            <person name="Bobe J."/>
            <person name="Postlethwait J.H."/>
            <person name="Berthelot C."/>
            <person name="Roest Crollius H."/>
            <person name="Guiguen Y."/>
        </authorList>
    </citation>
    <scope>NUCLEOTIDE SEQUENCE</scope>
    <source>
        <strain evidence="1">WJC10195</strain>
    </source>
</reference>
<comment type="caution">
    <text evidence="1">The sequence shown here is derived from an EMBL/GenBank/DDBJ whole genome shotgun (WGS) entry which is preliminary data.</text>
</comment>
<evidence type="ECO:0000313" key="1">
    <source>
        <dbReference type="EMBL" id="KAJ8364493.1"/>
    </source>
</evidence>
<sequence>MSLFELVLDLVGWRRWGHGRRAEPGVRVQRRGPALREAEFSLPVLPGAQSLGLCLAVRATSTSTLRSLPAVVQDSPVVPLWNSLGSPNLV</sequence>
<gene>
    <name evidence="1" type="ORF">SKAU_G00133240</name>
</gene>
<dbReference type="AlphaFoldDB" id="A0A9Q1FRT9"/>
<proteinExistence type="predicted"/>
<name>A0A9Q1FRT9_SYNKA</name>
<organism evidence="1 2">
    <name type="scientific">Synaphobranchus kaupii</name>
    <name type="common">Kaup's arrowtooth eel</name>
    <dbReference type="NCBI Taxonomy" id="118154"/>
    <lineage>
        <taxon>Eukaryota</taxon>
        <taxon>Metazoa</taxon>
        <taxon>Chordata</taxon>
        <taxon>Craniata</taxon>
        <taxon>Vertebrata</taxon>
        <taxon>Euteleostomi</taxon>
        <taxon>Actinopterygii</taxon>
        <taxon>Neopterygii</taxon>
        <taxon>Teleostei</taxon>
        <taxon>Anguilliformes</taxon>
        <taxon>Synaphobranchidae</taxon>
        <taxon>Synaphobranchus</taxon>
    </lineage>
</organism>
<dbReference type="EMBL" id="JAINUF010000004">
    <property type="protein sequence ID" value="KAJ8364493.1"/>
    <property type="molecule type" value="Genomic_DNA"/>
</dbReference>
<protein>
    <submittedName>
        <fullName evidence="1">Uncharacterized protein</fullName>
    </submittedName>
</protein>
<dbReference type="Proteomes" id="UP001152622">
    <property type="component" value="Chromosome 4"/>
</dbReference>